<evidence type="ECO:0000259" key="1">
    <source>
        <dbReference type="Pfam" id="PF06054"/>
    </source>
</evidence>
<name>A0A1V2UH75_ENTMU</name>
<gene>
    <name evidence="3" type="ORF">BTN92_10135</name>
</gene>
<protein>
    <recommendedName>
        <fullName evidence="5">Competence protein CoiA</fullName>
    </recommendedName>
</protein>
<feature type="domain" description="Competence protein CoiA nuclease-like" evidence="1">
    <location>
        <begin position="59"/>
        <end position="187"/>
    </location>
</feature>
<sequence>MLLAKDKEGSIFLATDATKECDYYCPNCGNQVFLKRGMKRIAHFFHHDTSDCQVFSEAESEEHLNLKRQCFRWLKKSYPRVEMEGYLSQLMQRPDILVGHHAFEIQCSPLSYERMIERTINYKANGYVVWWLLGMKFFKRNDCLRLEKKFCYYDDLRQLHFWQIDWSTQKVYLYSQIFTDLSGKIRFEQSSWSFFEKELLTVLEVESGSLRKIPSSSFVKTKDWIAKQIIRKNKKVLGVQEQCYLRKKHVLYLESWFYEGSDFFCFFSEQVFFYRLLFSQMKCKENDKKTSSFDKWYQEIKEYKNEWLFPLIDEQKIYRLFYEECKRLVQK</sequence>
<dbReference type="OrthoDB" id="3784230at2"/>
<evidence type="ECO:0000313" key="3">
    <source>
        <dbReference type="EMBL" id="ONN42618.1"/>
    </source>
</evidence>
<dbReference type="AlphaFoldDB" id="A0A1V2UH75"/>
<feature type="domain" description="Competence protein CoiA-like N-terminal" evidence="2">
    <location>
        <begin position="18"/>
        <end position="55"/>
    </location>
</feature>
<dbReference type="EMBL" id="MSTR01000009">
    <property type="protein sequence ID" value="ONN42618.1"/>
    <property type="molecule type" value="Genomic_DNA"/>
</dbReference>
<comment type="caution">
    <text evidence="3">The sequence shown here is derived from an EMBL/GenBank/DDBJ whole genome shotgun (WGS) entry which is preliminary data.</text>
</comment>
<accession>A0A1V2UH75</accession>
<dbReference type="Proteomes" id="UP000189299">
    <property type="component" value="Unassembled WGS sequence"/>
</dbReference>
<evidence type="ECO:0008006" key="5">
    <source>
        <dbReference type="Google" id="ProtNLM"/>
    </source>
</evidence>
<reference evidence="3 4" key="1">
    <citation type="submission" date="2016-12" db="EMBL/GenBank/DDBJ databases">
        <authorList>
            <person name="Song W.-J."/>
            <person name="Kurnit D.M."/>
        </authorList>
    </citation>
    <scope>NUCLEOTIDE SEQUENCE [LARGE SCALE GENOMIC DNA]</scope>
    <source>
        <strain evidence="3 4">CGB1038-1_S1</strain>
    </source>
</reference>
<organism evidence="3 4">
    <name type="scientific">Enterococcus mundtii</name>
    <dbReference type="NCBI Taxonomy" id="53346"/>
    <lineage>
        <taxon>Bacteria</taxon>
        <taxon>Bacillati</taxon>
        <taxon>Bacillota</taxon>
        <taxon>Bacilli</taxon>
        <taxon>Lactobacillales</taxon>
        <taxon>Enterococcaceae</taxon>
        <taxon>Enterococcus</taxon>
    </lineage>
</organism>
<dbReference type="Pfam" id="PF06054">
    <property type="entry name" value="CoiA_nuc"/>
    <property type="match status" value="1"/>
</dbReference>
<dbReference type="RefSeq" id="WP_062806127.1">
    <property type="nucleotide sequence ID" value="NZ_CABMMO010000009.1"/>
</dbReference>
<proteinExistence type="predicted"/>
<dbReference type="Pfam" id="PF25164">
    <property type="entry name" value="CoiA_N"/>
    <property type="match status" value="1"/>
</dbReference>
<evidence type="ECO:0000313" key="4">
    <source>
        <dbReference type="Proteomes" id="UP000189299"/>
    </source>
</evidence>
<dbReference type="InterPro" id="IPR010330">
    <property type="entry name" value="CoiA_nuc"/>
</dbReference>
<dbReference type="InterPro" id="IPR057253">
    <property type="entry name" value="CoiA-like_N"/>
</dbReference>
<dbReference type="STRING" id="53346.A5802_002243"/>
<evidence type="ECO:0000259" key="2">
    <source>
        <dbReference type="Pfam" id="PF25164"/>
    </source>
</evidence>